<comment type="caution">
    <text evidence="2">The sequence shown here is derived from an EMBL/GenBank/DDBJ whole genome shotgun (WGS) entry which is preliminary data.</text>
</comment>
<accession>A0A3D8GRS5</accession>
<gene>
    <name evidence="2" type="ORF">DRW41_10080</name>
</gene>
<dbReference type="Proteomes" id="UP000257144">
    <property type="component" value="Unassembled WGS sequence"/>
</dbReference>
<dbReference type="PROSITE" id="PS50835">
    <property type="entry name" value="IG_LIKE"/>
    <property type="match status" value="1"/>
</dbReference>
<dbReference type="EMBL" id="QNQT01000003">
    <property type="protein sequence ID" value="RDU37027.1"/>
    <property type="molecule type" value="Genomic_DNA"/>
</dbReference>
<protein>
    <submittedName>
        <fullName evidence="2">DUF2515 domain-containing protein</fullName>
    </submittedName>
</protein>
<name>A0A3D8GRS5_9BACI</name>
<sequence length="392" mass="45588">MFLKLFLKNRPTLPGHLLKLKKDLKKKKKLHAPLPPPEARIVQDIENRTSGLNLNNITRTKAYLDFHVKFPEIHWAFLAHMVSRNGGWNMTDLKGGLVGRLLTKNEAEAFFTFLERCNWLIFQDAFPQLLLYEGSRKHGRKLFHLLPHLGVSAFMEAVWNYFWEERDSYTITMGLVVNEQNYLESRVLDNPAFKENVFTSLEFLLQDVLSMNHILFPYSPGGRTELAGLTVHQFEDLEERILIGGKLYKILFKDEERLKRVKEWALANPHTGSRKDYWPNLFNDVEEFMPGSELKPRILACQLVPRAPRIFSPRLQYAWPNQKHPPAEPGDWFTDSDAVHHLLKTEEHIDDDIKTYYCKTLQQLDLAAIAKKAILSRSQPGGEHIITQHLEK</sequence>
<organism evidence="2 3">
    <name type="scientific">Neobacillus piezotolerans</name>
    <dbReference type="NCBI Taxonomy" id="2259171"/>
    <lineage>
        <taxon>Bacteria</taxon>
        <taxon>Bacillati</taxon>
        <taxon>Bacillota</taxon>
        <taxon>Bacilli</taxon>
        <taxon>Bacillales</taxon>
        <taxon>Bacillaceae</taxon>
        <taxon>Neobacillus</taxon>
    </lineage>
</organism>
<dbReference type="InterPro" id="IPR007110">
    <property type="entry name" value="Ig-like_dom"/>
</dbReference>
<dbReference type="InterPro" id="IPR019658">
    <property type="entry name" value="DUF2515"/>
</dbReference>
<feature type="domain" description="Ig-like" evidence="1">
    <location>
        <begin position="279"/>
        <end position="376"/>
    </location>
</feature>
<reference evidence="2 3" key="1">
    <citation type="submission" date="2018-07" db="EMBL/GenBank/DDBJ databases">
        <title>Bacillus sp. YLB-04 draft genome sequence.</title>
        <authorList>
            <person name="Yu L."/>
            <person name="Tang X."/>
        </authorList>
    </citation>
    <scope>NUCLEOTIDE SEQUENCE [LARGE SCALE GENOMIC DNA]</scope>
    <source>
        <strain evidence="2 3">YLB-04</strain>
    </source>
</reference>
<proteinExistence type="predicted"/>
<evidence type="ECO:0000313" key="2">
    <source>
        <dbReference type="EMBL" id="RDU37027.1"/>
    </source>
</evidence>
<evidence type="ECO:0000259" key="1">
    <source>
        <dbReference type="PROSITE" id="PS50835"/>
    </source>
</evidence>
<dbReference type="OrthoDB" id="2690514at2"/>
<keyword evidence="3" id="KW-1185">Reference proteome</keyword>
<evidence type="ECO:0000313" key="3">
    <source>
        <dbReference type="Proteomes" id="UP000257144"/>
    </source>
</evidence>
<dbReference type="AlphaFoldDB" id="A0A3D8GRS5"/>
<dbReference type="Pfam" id="PF10720">
    <property type="entry name" value="DUF2515"/>
    <property type="match status" value="1"/>
</dbReference>